<dbReference type="AlphaFoldDB" id="A0A392QVV2"/>
<dbReference type="Gene3D" id="3.30.420.10">
    <property type="entry name" value="Ribonuclease H-like superfamily/Ribonuclease H"/>
    <property type="match status" value="1"/>
</dbReference>
<feature type="domain" description="Integrase catalytic" evidence="1">
    <location>
        <begin position="1"/>
        <end position="105"/>
    </location>
</feature>
<evidence type="ECO:0000259" key="1">
    <source>
        <dbReference type="PROSITE" id="PS50994"/>
    </source>
</evidence>
<dbReference type="GO" id="GO:0003676">
    <property type="term" value="F:nucleic acid binding"/>
    <property type="evidence" value="ECO:0007669"/>
    <property type="project" value="InterPro"/>
</dbReference>
<comment type="caution">
    <text evidence="2">The sequence shown here is derived from an EMBL/GenBank/DDBJ whole genome shotgun (WGS) entry which is preliminary data.</text>
</comment>
<keyword evidence="3" id="KW-1185">Reference proteome</keyword>
<evidence type="ECO:0000313" key="2">
    <source>
        <dbReference type="EMBL" id="MCI28157.1"/>
    </source>
</evidence>
<dbReference type="PANTHER" id="PTHR35046">
    <property type="entry name" value="ZINC KNUCKLE (CCHC-TYPE) FAMILY PROTEIN"/>
    <property type="match status" value="1"/>
</dbReference>
<proteinExistence type="predicted"/>
<dbReference type="PANTHER" id="PTHR35046:SF18">
    <property type="entry name" value="RNA-DIRECTED DNA POLYMERASE"/>
    <property type="match status" value="1"/>
</dbReference>
<dbReference type="Proteomes" id="UP000265520">
    <property type="component" value="Unassembled WGS sequence"/>
</dbReference>
<protein>
    <submittedName>
        <fullName evidence="2">Transposon TF2-1 polyprotein</fullName>
    </submittedName>
</protein>
<dbReference type="InterPro" id="IPR001584">
    <property type="entry name" value="Integrase_cat-core"/>
</dbReference>
<dbReference type="InterPro" id="IPR036397">
    <property type="entry name" value="RNaseH_sf"/>
</dbReference>
<dbReference type="SUPFAM" id="SSF53098">
    <property type="entry name" value="Ribonuclease H-like"/>
    <property type="match status" value="1"/>
</dbReference>
<name>A0A392QVV2_9FABA</name>
<accession>A0A392QVV2</accession>
<reference evidence="2 3" key="1">
    <citation type="journal article" date="2018" name="Front. Plant Sci.">
        <title>Red Clover (Trifolium pratense) and Zigzag Clover (T. medium) - A Picture of Genomic Similarities and Differences.</title>
        <authorList>
            <person name="Dluhosova J."/>
            <person name="Istvanek J."/>
            <person name="Nedelnik J."/>
            <person name="Repkova J."/>
        </authorList>
    </citation>
    <scope>NUCLEOTIDE SEQUENCE [LARGE SCALE GENOMIC DNA]</scope>
    <source>
        <strain evidence="3">cv. 10/8</strain>
        <tissue evidence="2">Leaf</tissue>
    </source>
</reference>
<evidence type="ECO:0000313" key="3">
    <source>
        <dbReference type="Proteomes" id="UP000265520"/>
    </source>
</evidence>
<organism evidence="2 3">
    <name type="scientific">Trifolium medium</name>
    <dbReference type="NCBI Taxonomy" id="97028"/>
    <lineage>
        <taxon>Eukaryota</taxon>
        <taxon>Viridiplantae</taxon>
        <taxon>Streptophyta</taxon>
        <taxon>Embryophyta</taxon>
        <taxon>Tracheophyta</taxon>
        <taxon>Spermatophyta</taxon>
        <taxon>Magnoliopsida</taxon>
        <taxon>eudicotyledons</taxon>
        <taxon>Gunneridae</taxon>
        <taxon>Pentapetalae</taxon>
        <taxon>rosids</taxon>
        <taxon>fabids</taxon>
        <taxon>Fabales</taxon>
        <taxon>Fabaceae</taxon>
        <taxon>Papilionoideae</taxon>
        <taxon>50 kb inversion clade</taxon>
        <taxon>NPAAA clade</taxon>
        <taxon>Hologalegina</taxon>
        <taxon>IRL clade</taxon>
        <taxon>Trifolieae</taxon>
        <taxon>Trifolium</taxon>
    </lineage>
</organism>
<dbReference type="EMBL" id="LXQA010163846">
    <property type="protein sequence ID" value="MCI28157.1"/>
    <property type="molecule type" value="Genomic_DNA"/>
</dbReference>
<dbReference type="InterPro" id="IPR012337">
    <property type="entry name" value="RNaseH-like_sf"/>
</dbReference>
<sequence length="105" mass="11917">MDSITGLPKLKGYEAILVVVDRLSKYCHFVPLKHPYTAKSIAEVFTKEVIRLHGIPRSIVSNRDPVFVSYFWKEILKLEGTQLKMSSAYHPESDGQTEVISRSHG</sequence>
<dbReference type="PROSITE" id="PS50994">
    <property type="entry name" value="INTEGRASE"/>
    <property type="match status" value="1"/>
</dbReference>
<dbReference type="GO" id="GO:0015074">
    <property type="term" value="P:DNA integration"/>
    <property type="evidence" value="ECO:0007669"/>
    <property type="project" value="InterPro"/>
</dbReference>